<sequence length="123" mass="13327">MTEACSLTPLSLISLVNYIVISIAICHKIPSQESSRTCKTRNAPTFIIARNAKTYQEDNQNGSGMPTVLALARSLRKKALQYTKAAIYRLSGSSPPSITQRTVVLTTLPIDVGGITSANIKKF</sequence>
<organism evidence="1 2">
    <name type="scientific">Toxocara canis</name>
    <name type="common">Canine roundworm</name>
    <dbReference type="NCBI Taxonomy" id="6265"/>
    <lineage>
        <taxon>Eukaryota</taxon>
        <taxon>Metazoa</taxon>
        <taxon>Ecdysozoa</taxon>
        <taxon>Nematoda</taxon>
        <taxon>Chromadorea</taxon>
        <taxon>Rhabditida</taxon>
        <taxon>Spirurina</taxon>
        <taxon>Ascaridomorpha</taxon>
        <taxon>Ascaridoidea</taxon>
        <taxon>Toxocaridae</taxon>
        <taxon>Toxocara</taxon>
    </lineage>
</organism>
<gene>
    <name evidence="1" type="ORF">Tcan_13889</name>
</gene>
<dbReference type="Proteomes" id="UP000031036">
    <property type="component" value="Unassembled WGS sequence"/>
</dbReference>
<dbReference type="AlphaFoldDB" id="A0A0B2V1K9"/>
<name>A0A0B2V1K9_TOXCA</name>
<protein>
    <submittedName>
        <fullName evidence="1">Uncharacterized protein</fullName>
    </submittedName>
</protein>
<evidence type="ECO:0000313" key="1">
    <source>
        <dbReference type="EMBL" id="KHN75438.1"/>
    </source>
</evidence>
<keyword evidence="2" id="KW-1185">Reference proteome</keyword>
<reference evidence="1 2" key="1">
    <citation type="submission" date="2014-11" db="EMBL/GenBank/DDBJ databases">
        <title>Genetic blueprint of the zoonotic pathogen Toxocara canis.</title>
        <authorList>
            <person name="Zhu X.-Q."/>
            <person name="Korhonen P.K."/>
            <person name="Cai H."/>
            <person name="Young N.D."/>
            <person name="Nejsum P."/>
            <person name="von Samson-Himmelstjerna G."/>
            <person name="Boag P.R."/>
            <person name="Tan P."/>
            <person name="Li Q."/>
            <person name="Min J."/>
            <person name="Yang Y."/>
            <person name="Wang X."/>
            <person name="Fang X."/>
            <person name="Hall R.S."/>
            <person name="Hofmann A."/>
            <person name="Sternberg P.W."/>
            <person name="Jex A.R."/>
            <person name="Gasser R.B."/>
        </authorList>
    </citation>
    <scope>NUCLEOTIDE SEQUENCE [LARGE SCALE GENOMIC DNA]</scope>
    <source>
        <strain evidence="1">PN_DK_2014</strain>
    </source>
</reference>
<accession>A0A0B2V1K9</accession>
<comment type="caution">
    <text evidence="1">The sequence shown here is derived from an EMBL/GenBank/DDBJ whole genome shotgun (WGS) entry which is preliminary data.</text>
</comment>
<evidence type="ECO:0000313" key="2">
    <source>
        <dbReference type="Proteomes" id="UP000031036"/>
    </source>
</evidence>
<dbReference type="EMBL" id="JPKZ01002709">
    <property type="protein sequence ID" value="KHN75438.1"/>
    <property type="molecule type" value="Genomic_DNA"/>
</dbReference>
<proteinExistence type="predicted"/>